<dbReference type="AlphaFoldDB" id="A0A5C4RWW3"/>
<dbReference type="Proteomes" id="UP000305760">
    <property type="component" value="Unassembled WGS sequence"/>
</dbReference>
<evidence type="ECO:0000313" key="3">
    <source>
        <dbReference type="Proteomes" id="UP000305760"/>
    </source>
</evidence>
<evidence type="ECO:0000313" key="2">
    <source>
        <dbReference type="EMBL" id="TNJ35736.1"/>
    </source>
</evidence>
<proteinExistence type="predicted"/>
<keyword evidence="3" id="KW-1185">Reference proteome</keyword>
<dbReference type="InterPro" id="IPR011990">
    <property type="entry name" value="TPR-like_helical_dom_sf"/>
</dbReference>
<accession>A0A5C4RWW3</accession>
<dbReference type="EMBL" id="SMDR01000001">
    <property type="protein sequence ID" value="TNJ35736.1"/>
    <property type="molecule type" value="Genomic_DNA"/>
</dbReference>
<evidence type="ECO:0000256" key="1">
    <source>
        <dbReference type="SAM" id="Phobius"/>
    </source>
</evidence>
<reference evidence="2 3" key="1">
    <citation type="submission" date="2019-03" db="EMBL/GenBank/DDBJ databases">
        <title>Arenimonas daejeonensis sp. nov., isolated from compost.</title>
        <authorList>
            <person name="Jeon C.O."/>
        </authorList>
    </citation>
    <scope>NUCLEOTIDE SEQUENCE [LARGE SCALE GENOMIC DNA]</scope>
    <source>
        <strain evidence="2 3">R29</strain>
    </source>
</reference>
<protein>
    <submittedName>
        <fullName evidence="2">Tetratricopeptide repeat protein</fullName>
    </submittedName>
</protein>
<dbReference type="PIRSF" id="PIRSF030959">
    <property type="entry name" value="UCP030959"/>
    <property type="match status" value="1"/>
</dbReference>
<organism evidence="2 3">
    <name type="scientific">Arenimonas terrae</name>
    <dbReference type="NCBI Taxonomy" id="2546226"/>
    <lineage>
        <taxon>Bacteria</taxon>
        <taxon>Pseudomonadati</taxon>
        <taxon>Pseudomonadota</taxon>
        <taxon>Gammaproteobacteria</taxon>
        <taxon>Lysobacterales</taxon>
        <taxon>Lysobacteraceae</taxon>
        <taxon>Arenimonas</taxon>
    </lineage>
</organism>
<keyword evidence="1" id="KW-0812">Transmembrane</keyword>
<feature type="transmembrane region" description="Helical" evidence="1">
    <location>
        <begin position="30"/>
        <end position="51"/>
    </location>
</feature>
<keyword evidence="1" id="KW-1133">Transmembrane helix</keyword>
<gene>
    <name evidence="2" type="ORF">E1B00_08320</name>
</gene>
<dbReference type="RefSeq" id="WP_139447485.1">
    <property type="nucleotide sequence ID" value="NZ_SMDR01000001.1"/>
</dbReference>
<dbReference type="Gene3D" id="1.25.40.10">
    <property type="entry name" value="Tetratricopeptide repeat domain"/>
    <property type="match status" value="1"/>
</dbReference>
<sequence>MPMFGIGLHVLVAVLFAIHAVRNNQPLYWLFILFFFPLLGSIVYGVAVWLPEMRAHRGVRRAGDKVKQLLDPGRELREATEANELSPSVGNQLRLAEALLEGGRAGEAVAHYQLALQGLYAGDPDIQSRLAKALLESGRPADARDLLDRVIAENPKFRSPPAHLTYARAVAACGDREKAHEEYGVLTGYYPGLEARARYAALLKEWGDTEAAQKLAAESLRSSERLPAHTRGNEREWIALLQKVDRG</sequence>
<dbReference type="InterPro" id="IPR014562">
    <property type="entry name" value="UCP030959_TPR_rpt-cont"/>
</dbReference>
<comment type="caution">
    <text evidence="2">The sequence shown here is derived from an EMBL/GenBank/DDBJ whole genome shotgun (WGS) entry which is preliminary data.</text>
</comment>
<name>A0A5C4RWW3_9GAMM</name>
<keyword evidence="1" id="KW-0472">Membrane</keyword>
<dbReference type="OrthoDB" id="7559170at2"/>
<dbReference type="Pfam" id="PF14559">
    <property type="entry name" value="TPR_19"/>
    <property type="match status" value="1"/>
</dbReference>
<dbReference type="SUPFAM" id="SSF48452">
    <property type="entry name" value="TPR-like"/>
    <property type="match status" value="1"/>
</dbReference>